<evidence type="ECO:0000313" key="3">
    <source>
        <dbReference type="Proteomes" id="UP000757435"/>
    </source>
</evidence>
<reference evidence="2" key="1">
    <citation type="submission" date="2021-05" db="EMBL/GenBank/DDBJ databases">
        <authorList>
            <person name="Pietrasiak N."/>
            <person name="Ward R."/>
            <person name="Stajich J.E."/>
            <person name="Kurbessoian T."/>
        </authorList>
    </citation>
    <scope>NUCLEOTIDE SEQUENCE</scope>
    <source>
        <strain evidence="2">UHER 2000/2452</strain>
    </source>
</reference>
<protein>
    <submittedName>
        <fullName evidence="2">Uncharacterized protein</fullName>
    </submittedName>
</protein>
<accession>A0A951UQB2</accession>
<reference evidence="2" key="2">
    <citation type="journal article" date="2022" name="Microbiol. Resour. Announc.">
        <title>Metagenome Sequencing to Explore Phylogenomics of Terrestrial Cyanobacteria.</title>
        <authorList>
            <person name="Ward R.D."/>
            <person name="Stajich J.E."/>
            <person name="Johansen J.R."/>
            <person name="Huntemann M."/>
            <person name="Clum A."/>
            <person name="Foster B."/>
            <person name="Foster B."/>
            <person name="Roux S."/>
            <person name="Palaniappan K."/>
            <person name="Varghese N."/>
            <person name="Mukherjee S."/>
            <person name="Reddy T.B.K."/>
            <person name="Daum C."/>
            <person name="Copeland A."/>
            <person name="Chen I.A."/>
            <person name="Ivanova N.N."/>
            <person name="Kyrpides N.C."/>
            <person name="Shapiro N."/>
            <person name="Eloe-Fadrosh E.A."/>
            <person name="Pietrasiak N."/>
        </authorList>
    </citation>
    <scope>NUCLEOTIDE SEQUENCE</scope>
    <source>
        <strain evidence="2">UHER 2000/2452</strain>
    </source>
</reference>
<feature type="transmembrane region" description="Helical" evidence="1">
    <location>
        <begin position="40"/>
        <end position="61"/>
    </location>
</feature>
<comment type="caution">
    <text evidence="2">The sequence shown here is derived from an EMBL/GenBank/DDBJ whole genome shotgun (WGS) entry which is preliminary data.</text>
</comment>
<dbReference type="Proteomes" id="UP000757435">
    <property type="component" value="Unassembled WGS sequence"/>
</dbReference>
<dbReference type="AlphaFoldDB" id="A0A951UQB2"/>
<proteinExistence type="predicted"/>
<keyword evidence="1" id="KW-1133">Transmembrane helix</keyword>
<gene>
    <name evidence="2" type="ORF">KME15_26455</name>
</gene>
<evidence type="ECO:0000313" key="2">
    <source>
        <dbReference type="EMBL" id="MBW4662210.1"/>
    </source>
</evidence>
<keyword evidence="1" id="KW-0472">Membrane</keyword>
<keyword evidence="1" id="KW-0812">Transmembrane</keyword>
<organism evidence="2 3">
    <name type="scientific">Drouetiella hepatica Uher 2000/2452</name>
    <dbReference type="NCBI Taxonomy" id="904376"/>
    <lineage>
        <taxon>Bacteria</taxon>
        <taxon>Bacillati</taxon>
        <taxon>Cyanobacteriota</taxon>
        <taxon>Cyanophyceae</taxon>
        <taxon>Oculatellales</taxon>
        <taxon>Oculatellaceae</taxon>
        <taxon>Drouetiella</taxon>
    </lineage>
</organism>
<name>A0A951UQB2_9CYAN</name>
<sequence length="70" mass="7536">MNTLDSARTSGQFSTIAQTSQTSFIDPALVSFMEKGGSTAAIMFVSFAGVCSVLYFMNLMLSTALQVKKR</sequence>
<dbReference type="EMBL" id="JAHHHD010000062">
    <property type="protein sequence ID" value="MBW4662210.1"/>
    <property type="molecule type" value="Genomic_DNA"/>
</dbReference>
<evidence type="ECO:0000256" key="1">
    <source>
        <dbReference type="SAM" id="Phobius"/>
    </source>
</evidence>